<dbReference type="EC" id="2.7.13.3" evidence="14"/>
<evidence type="ECO:0000256" key="7">
    <source>
        <dbReference type="ARBA" id="ARBA00022692"/>
    </source>
</evidence>
<feature type="transmembrane region" description="Helical" evidence="14">
    <location>
        <begin position="152"/>
        <end position="172"/>
    </location>
</feature>
<dbReference type="Proteomes" id="UP000557193">
    <property type="component" value="Unassembled WGS sequence"/>
</dbReference>
<evidence type="ECO:0000256" key="11">
    <source>
        <dbReference type="ARBA" id="ARBA00022989"/>
    </source>
</evidence>
<dbReference type="SUPFAM" id="SSF47384">
    <property type="entry name" value="Homodimeric domain of signal transducing histidine kinase"/>
    <property type="match status" value="1"/>
</dbReference>
<keyword evidence="4 14" id="KW-0997">Cell inner membrane</keyword>
<dbReference type="InterPro" id="IPR048590">
    <property type="entry name" value="CusS-like_sensor"/>
</dbReference>
<dbReference type="Gene3D" id="1.10.287.130">
    <property type="match status" value="1"/>
</dbReference>
<evidence type="ECO:0000256" key="12">
    <source>
        <dbReference type="ARBA" id="ARBA00023012"/>
    </source>
</evidence>
<reference evidence="17 18" key="1">
    <citation type="submission" date="2020-08" db="EMBL/GenBank/DDBJ databases">
        <title>Functional genomics of gut bacteria from endangered species of beetles.</title>
        <authorList>
            <person name="Carlos-Shanley C."/>
        </authorList>
    </citation>
    <scope>NUCLEOTIDE SEQUENCE [LARGE SCALE GENOMIC DNA]</scope>
    <source>
        <strain evidence="17 18">S00202</strain>
    </source>
</reference>
<evidence type="ECO:0000256" key="5">
    <source>
        <dbReference type="ARBA" id="ARBA00022553"/>
    </source>
</evidence>
<dbReference type="SMART" id="SM00304">
    <property type="entry name" value="HAMP"/>
    <property type="match status" value="1"/>
</dbReference>
<dbReference type="PANTHER" id="PTHR45436:SF15">
    <property type="entry name" value="SENSOR HISTIDINE KINASE CUSS"/>
    <property type="match status" value="1"/>
</dbReference>
<evidence type="ECO:0000256" key="3">
    <source>
        <dbReference type="ARBA" id="ARBA00022475"/>
    </source>
</evidence>
<evidence type="ECO:0000256" key="13">
    <source>
        <dbReference type="ARBA" id="ARBA00023136"/>
    </source>
</evidence>
<evidence type="ECO:0000256" key="14">
    <source>
        <dbReference type="RuleBase" id="RU364088"/>
    </source>
</evidence>
<proteinExistence type="predicted"/>
<dbReference type="InterPro" id="IPR036890">
    <property type="entry name" value="HATPase_C_sf"/>
</dbReference>
<feature type="domain" description="HAMP" evidence="16">
    <location>
        <begin position="173"/>
        <end position="226"/>
    </location>
</feature>
<keyword evidence="18" id="KW-1185">Reference proteome</keyword>
<gene>
    <name evidence="17" type="ORF">HNP49_003044</name>
</gene>
<keyword evidence="3 14" id="KW-1003">Cell membrane</keyword>
<name>A0A7X0BVD5_9PSED</name>
<keyword evidence="8 14" id="KW-0547">Nucleotide-binding</keyword>
<dbReference type="GO" id="GO:0000155">
    <property type="term" value="F:phosphorelay sensor kinase activity"/>
    <property type="evidence" value="ECO:0007669"/>
    <property type="project" value="InterPro"/>
</dbReference>
<dbReference type="Pfam" id="PF00512">
    <property type="entry name" value="HisKA"/>
    <property type="match status" value="1"/>
</dbReference>
<evidence type="ECO:0000256" key="1">
    <source>
        <dbReference type="ARBA" id="ARBA00000085"/>
    </source>
</evidence>
<evidence type="ECO:0000313" key="18">
    <source>
        <dbReference type="Proteomes" id="UP000557193"/>
    </source>
</evidence>
<dbReference type="InterPro" id="IPR004358">
    <property type="entry name" value="Sig_transdc_His_kin-like_C"/>
</dbReference>
<dbReference type="GO" id="GO:0005524">
    <property type="term" value="F:ATP binding"/>
    <property type="evidence" value="ECO:0007669"/>
    <property type="project" value="UniProtKB-KW"/>
</dbReference>
<keyword evidence="9 14" id="KW-0418">Kinase</keyword>
<keyword evidence="11 14" id="KW-1133">Transmembrane helix</keyword>
<sequence length="446" mass="49606">MLVLSLERISLTRRLALLFAASTALVSLVAGLLFNQASERHFRELDEQLLASKLEVHRQLLGPELSAENLNSRLPALQEELRRHPELQLQILGAEGLPWFNSQAQPAGHEHEMAQLRTLQAPLDPDRPNGPQLRLSLDIRHHQHFLAQMQRLIWLTMGLAALATALLGGWLARQGLQPLQQLTQLSQRISAGSLDQRLDSASVPSEMRPMLEAFNAMLARLEDAFARLSGFSADIAHELRTPLSNLITQTQVTLSQPRSSEVYFEALHDNLEELQQLSQMVNDMLFLAKAEHGLLPTRCEPLQLGQELNLLAEYYTPLAEDRQVHLSVLGEATASADRGLLRRALSNLIDNALRFTPPGGELRLTASSREGLCHLEVANQGATIAAEQCQRLFDRFYRADPARREGNAEHAGLGLAITRSIVRAHGGEIRCESANGWTRFILELPA</sequence>
<evidence type="ECO:0000256" key="2">
    <source>
        <dbReference type="ARBA" id="ARBA00004429"/>
    </source>
</evidence>
<evidence type="ECO:0000313" key="17">
    <source>
        <dbReference type="EMBL" id="MBB6342856.1"/>
    </source>
</evidence>
<dbReference type="FunFam" id="1.10.287.130:FF:000001">
    <property type="entry name" value="Two-component sensor histidine kinase"/>
    <property type="match status" value="1"/>
</dbReference>
<dbReference type="CDD" id="cd00082">
    <property type="entry name" value="HisKA"/>
    <property type="match status" value="1"/>
</dbReference>
<keyword evidence="10 14" id="KW-0067">ATP-binding</keyword>
<evidence type="ECO:0000256" key="6">
    <source>
        <dbReference type="ARBA" id="ARBA00022679"/>
    </source>
</evidence>
<keyword evidence="6 14" id="KW-0808">Transferase</keyword>
<dbReference type="InterPro" id="IPR006290">
    <property type="entry name" value="CztS_silS_copS"/>
</dbReference>
<dbReference type="InterPro" id="IPR003594">
    <property type="entry name" value="HATPase_dom"/>
</dbReference>
<feature type="domain" description="Histidine kinase" evidence="15">
    <location>
        <begin position="234"/>
        <end position="446"/>
    </location>
</feature>
<dbReference type="Gene3D" id="3.30.565.10">
    <property type="entry name" value="Histidine kinase-like ATPase, C-terminal domain"/>
    <property type="match status" value="1"/>
</dbReference>
<comment type="catalytic activity">
    <reaction evidence="1 14">
        <text>ATP + protein L-histidine = ADP + protein N-phospho-L-histidine.</text>
        <dbReference type="EC" id="2.7.13.3"/>
    </reaction>
</comment>
<dbReference type="PRINTS" id="PR00344">
    <property type="entry name" value="BCTRLSENSOR"/>
</dbReference>
<evidence type="ECO:0000256" key="10">
    <source>
        <dbReference type="ARBA" id="ARBA00022840"/>
    </source>
</evidence>
<dbReference type="AlphaFoldDB" id="A0A7X0BVD5"/>
<dbReference type="Pfam" id="PF02518">
    <property type="entry name" value="HATPase_c"/>
    <property type="match status" value="1"/>
</dbReference>
<evidence type="ECO:0000259" key="15">
    <source>
        <dbReference type="PROSITE" id="PS50109"/>
    </source>
</evidence>
<dbReference type="SMART" id="SM00387">
    <property type="entry name" value="HATPase_c"/>
    <property type="match status" value="1"/>
</dbReference>
<feature type="transmembrane region" description="Helical" evidence="14">
    <location>
        <begin position="15"/>
        <end position="34"/>
    </location>
</feature>
<dbReference type="SMART" id="SM00388">
    <property type="entry name" value="HisKA"/>
    <property type="match status" value="1"/>
</dbReference>
<keyword evidence="13 14" id="KW-0472">Membrane</keyword>
<dbReference type="InterPro" id="IPR005467">
    <property type="entry name" value="His_kinase_dom"/>
</dbReference>
<keyword evidence="12 14" id="KW-0902">Two-component regulatory system</keyword>
<protein>
    <recommendedName>
        <fullName evidence="14">Sensor protein</fullName>
        <ecNumber evidence="14">2.7.13.3</ecNumber>
    </recommendedName>
</protein>
<dbReference type="PANTHER" id="PTHR45436">
    <property type="entry name" value="SENSOR HISTIDINE KINASE YKOH"/>
    <property type="match status" value="1"/>
</dbReference>
<comment type="caution">
    <text evidence="17">The sequence shown here is derived from an EMBL/GenBank/DDBJ whole genome shotgun (WGS) entry which is preliminary data.</text>
</comment>
<evidence type="ECO:0000256" key="4">
    <source>
        <dbReference type="ARBA" id="ARBA00022519"/>
    </source>
</evidence>
<evidence type="ECO:0000256" key="8">
    <source>
        <dbReference type="ARBA" id="ARBA00022741"/>
    </source>
</evidence>
<organism evidence="17 18">
    <name type="scientific">Pseudomonas fluvialis</name>
    <dbReference type="NCBI Taxonomy" id="1793966"/>
    <lineage>
        <taxon>Bacteria</taxon>
        <taxon>Pseudomonadati</taxon>
        <taxon>Pseudomonadota</taxon>
        <taxon>Gammaproteobacteria</taxon>
        <taxon>Pseudomonadales</taxon>
        <taxon>Pseudomonadaceae</taxon>
        <taxon>Pseudomonas</taxon>
    </lineage>
</organism>
<dbReference type="EMBL" id="JACHLL010000006">
    <property type="protein sequence ID" value="MBB6342856.1"/>
    <property type="molecule type" value="Genomic_DNA"/>
</dbReference>
<keyword evidence="5" id="KW-0597">Phosphoprotein</keyword>
<dbReference type="Pfam" id="PF21085">
    <property type="entry name" value="CusS"/>
    <property type="match status" value="1"/>
</dbReference>
<keyword evidence="7 14" id="KW-0812">Transmembrane</keyword>
<dbReference type="SUPFAM" id="SSF55874">
    <property type="entry name" value="ATPase domain of HSP90 chaperone/DNA topoisomerase II/histidine kinase"/>
    <property type="match status" value="1"/>
</dbReference>
<dbReference type="PROSITE" id="PS50109">
    <property type="entry name" value="HIS_KIN"/>
    <property type="match status" value="1"/>
</dbReference>
<accession>A0A7X0BVD5</accession>
<dbReference type="PROSITE" id="PS50885">
    <property type="entry name" value="HAMP"/>
    <property type="match status" value="1"/>
</dbReference>
<evidence type="ECO:0000256" key="9">
    <source>
        <dbReference type="ARBA" id="ARBA00022777"/>
    </source>
</evidence>
<dbReference type="InterPro" id="IPR050428">
    <property type="entry name" value="TCS_sensor_his_kinase"/>
</dbReference>
<dbReference type="Pfam" id="PF00672">
    <property type="entry name" value="HAMP"/>
    <property type="match status" value="1"/>
</dbReference>
<dbReference type="Gene3D" id="6.10.340.10">
    <property type="match status" value="1"/>
</dbReference>
<dbReference type="SUPFAM" id="SSF158472">
    <property type="entry name" value="HAMP domain-like"/>
    <property type="match status" value="1"/>
</dbReference>
<dbReference type="InterPro" id="IPR036097">
    <property type="entry name" value="HisK_dim/P_sf"/>
</dbReference>
<dbReference type="CDD" id="cd00075">
    <property type="entry name" value="HATPase"/>
    <property type="match status" value="1"/>
</dbReference>
<dbReference type="InterPro" id="IPR003660">
    <property type="entry name" value="HAMP_dom"/>
</dbReference>
<dbReference type="GO" id="GO:0005886">
    <property type="term" value="C:plasma membrane"/>
    <property type="evidence" value="ECO:0007669"/>
    <property type="project" value="UniProtKB-SubCell"/>
</dbReference>
<comment type="subcellular location">
    <subcellularLocation>
        <location evidence="2">Cell inner membrane</location>
        <topology evidence="2">Multi-pass membrane protein</topology>
    </subcellularLocation>
</comment>
<evidence type="ECO:0000259" key="16">
    <source>
        <dbReference type="PROSITE" id="PS50885"/>
    </source>
</evidence>
<dbReference type="NCBIfam" id="TIGR01386">
    <property type="entry name" value="cztS_silS_copS"/>
    <property type="match status" value="1"/>
</dbReference>
<comment type="function">
    <text evidence="14">Member of a two-component regulatory system.</text>
</comment>
<dbReference type="InterPro" id="IPR003661">
    <property type="entry name" value="HisK_dim/P_dom"/>
</dbReference>